<protein>
    <recommendedName>
        <fullName evidence="2">BHLH domain-containing protein</fullName>
    </recommendedName>
</protein>
<dbReference type="InterPro" id="IPR036638">
    <property type="entry name" value="HLH_DNA-bd_sf"/>
</dbReference>
<keyword evidence="4" id="KW-1185">Reference proteome</keyword>
<feature type="compositionally biased region" description="Polar residues" evidence="1">
    <location>
        <begin position="366"/>
        <end position="385"/>
    </location>
</feature>
<dbReference type="InterPro" id="IPR011598">
    <property type="entry name" value="bHLH_dom"/>
</dbReference>
<feature type="domain" description="BHLH" evidence="2">
    <location>
        <begin position="468"/>
        <end position="521"/>
    </location>
</feature>
<evidence type="ECO:0000313" key="4">
    <source>
        <dbReference type="Proteomes" id="UP000799537"/>
    </source>
</evidence>
<dbReference type="PROSITE" id="PS50888">
    <property type="entry name" value="BHLH"/>
    <property type="match status" value="1"/>
</dbReference>
<dbReference type="SUPFAM" id="SSF47459">
    <property type="entry name" value="HLH, helix-loop-helix DNA-binding domain"/>
    <property type="match status" value="1"/>
</dbReference>
<evidence type="ECO:0000259" key="2">
    <source>
        <dbReference type="PROSITE" id="PS50888"/>
    </source>
</evidence>
<dbReference type="Proteomes" id="UP000799537">
    <property type="component" value="Unassembled WGS sequence"/>
</dbReference>
<accession>A0A6A6CVI7</accession>
<dbReference type="AlphaFoldDB" id="A0A6A6CVI7"/>
<feature type="compositionally biased region" description="Basic and acidic residues" evidence="1">
    <location>
        <begin position="386"/>
        <end position="398"/>
    </location>
</feature>
<feature type="compositionally biased region" description="Basic and acidic residues" evidence="1">
    <location>
        <begin position="461"/>
        <end position="479"/>
    </location>
</feature>
<dbReference type="GeneID" id="54565319"/>
<feature type="region of interest" description="Disordered" evidence="1">
    <location>
        <begin position="294"/>
        <end position="326"/>
    </location>
</feature>
<dbReference type="EMBL" id="ML993587">
    <property type="protein sequence ID" value="KAF2169809.1"/>
    <property type="molecule type" value="Genomic_DNA"/>
</dbReference>
<gene>
    <name evidence="3" type="ORF">M409DRAFT_52306</name>
</gene>
<evidence type="ECO:0000313" key="3">
    <source>
        <dbReference type="EMBL" id="KAF2169809.1"/>
    </source>
</evidence>
<feature type="region of interest" description="Disordered" evidence="1">
    <location>
        <begin position="238"/>
        <end position="279"/>
    </location>
</feature>
<feature type="region of interest" description="Disordered" evidence="1">
    <location>
        <begin position="340"/>
        <end position="479"/>
    </location>
</feature>
<evidence type="ECO:0000256" key="1">
    <source>
        <dbReference type="SAM" id="MobiDB-lite"/>
    </source>
</evidence>
<dbReference type="OrthoDB" id="5778525at2759"/>
<dbReference type="Gene3D" id="4.10.280.10">
    <property type="entry name" value="Helix-loop-helix DNA-binding domain"/>
    <property type="match status" value="1"/>
</dbReference>
<dbReference type="Pfam" id="PF00010">
    <property type="entry name" value="HLH"/>
    <property type="match status" value="1"/>
</dbReference>
<name>A0A6A6CVI7_ZASCE</name>
<organism evidence="3 4">
    <name type="scientific">Zasmidium cellare ATCC 36951</name>
    <dbReference type="NCBI Taxonomy" id="1080233"/>
    <lineage>
        <taxon>Eukaryota</taxon>
        <taxon>Fungi</taxon>
        <taxon>Dikarya</taxon>
        <taxon>Ascomycota</taxon>
        <taxon>Pezizomycotina</taxon>
        <taxon>Dothideomycetes</taxon>
        <taxon>Dothideomycetidae</taxon>
        <taxon>Mycosphaerellales</taxon>
        <taxon>Mycosphaerellaceae</taxon>
        <taxon>Zasmidium</taxon>
    </lineage>
</organism>
<feature type="compositionally biased region" description="Low complexity" evidence="1">
    <location>
        <begin position="352"/>
        <end position="365"/>
    </location>
</feature>
<feature type="region of interest" description="Disordered" evidence="1">
    <location>
        <begin position="1"/>
        <end position="25"/>
    </location>
</feature>
<feature type="compositionally biased region" description="Low complexity" evidence="1">
    <location>
        <begin position="294"/>
        <end position="310"/>
    </location>
</feature>
<dbReference type="RefSeq" id="XP_033670698.1">
    <property type="nucleotide sequence ID" value="XM_033812047.1"/>
</dbReference>
<proteinExistence type="predicted"/>
<dbReference type="GO" id="GO:0046983">
    <property type="term" value="F:protein dimerization activity"/>
    <property type="evidence" value="ECO:0007669"/>
    <property type="project" value="InterPro"/>
</dbReference>
<reference evidence="3" key="1">
    <citation type="journal article" date="2020" name="Stud. Mycol.">
        <title>101 Dothideomycetes genomes: a test case for predicting lifestyles and emergence of pathogens.</title>
        <authorList>
            <person name="Haridas S."/>
            <person name="Albert R."/>
            <person name="Binder M."/>
            <person name="Bloem J."/>
            <person name="Labutti K."/>
            <person name="Salamov A."/>
            <person name="Andreopoulos B."/>
            <person name="Baker S."/>
            <person name="Barry K."/>
            <person name="Bills G."/>
            <person name="Bluhm B."/>
            <person name="Cannon C."/>
            <person name="Castanera R."/>
            <person name="Culley D."/>
            <person name="Daum C."/>
            <person name="Ezra D."/>
            <person name="Gonzalez J."/>
            <person name="Henrissat B."/>
            <person name="Kuo A."/>
            <person name="Liang C."/>
            <person name="Lipzen A."/>
            <person name="Lutzoni F."/>
            <person name="Magnuson J."/>
            <person name="Mondo S."/>
            <person name="Nolan M."/>
            <person name="Ohm R."/>
            <person name="Pangilinan J."/>
            <person name="Park H.-J."/>
            <person name="Ramirez L."/>
            <person name="Alfaro M."/>
            <person name="Sun H."/>
            <person name="Tritt A."/>
            <person name="Yoshinaga Y."/>
            <person name="Zwiers L.-H."/>
            <person name="Turgeon B."/>
            <person name="Goodwin S."/>
            <person name="Spatafora J."/>
            <person name="Crous P."/>
            <person name="Grigoriev I."/>
        </authorList>
    </citation>
    <scope>NUCLEOTIDE SEQUENCE</scope>
    <source>
        <strain evidence="3">ATCC 36951</strain>
    </source>
</reference>
<sequence length="562" mass="61658">MRTQQEEETHQDDEHQESSQHPHQEQAHFGDMALVLDQHLPQSLEPGFGLGGQYIVEGYISPQLLTAYTPEFQYGDPGDLGTPPSGPPVLTHSDQSLLSSFFNDPNGITSNLIPYDTGLPQGHEAANSGFMYQFGNGSGSALGSLHHKSHVNGSNVQIGHTEHWNQPPAQQHMNADDISAASTIHNLKAPTPTPNYSGLHVPGISASWGNFAMPTPIQNSAHIPSVPGQAQLRAVPTQTRHHSFTYPSQPIFSHNHMYPPQPPPSEAAHGSQTRPRHMSYGEQPLHQWSDFQQQQYQSGHGMSFGTDTSFTGGGFQSATPTQAHHEDKEGNLLNVPGAEQAATRPQAHRTMSDQQQNGSQGQDNSRPPTNGGSGASQWGNMTSSTRKQDEGEFAEPRDRKRRKSQMEGPGEAQFTSYQGRGVEDVGSMESPHKRRKSSTMPGLPDSPEEFDRNGRSKKKNRETLTDAEKRQHHIESEKKRRELIAGGYKDLEGMVPCLQPGKSGLSRSEVLQEIASYLETLKVGNIRLAQALQTYGLDITAEHPYAPQIKTEEGVVNHVFST</sequence>